<feature type="domain" description="GP-PDE" evidence="9">
    <location>
        <begin position="371"/>
        <end position="678"/>
    </location>
</feature>
<comment type="catalytic activity">
    <reaction evidence="7">
        <text>a sn-glycero-3-phosphodiester + H2O = an alcohol + sn-glycerol 3-phosphate + H(+)</text>
        <dbReference type="Rhea" id="RHEA:12969"/>
        <dbReference type="ChEBI" id="CHEBI:15377"/>
        <dbReference type="ChEBI" id="CHEBI:15378"/>
        <dbReference type="ChEBI" id="CHEBI:30879"/>
        <dbReference type="ChEBI" id="CHEBI:57597"/>
        <dbReference type="ChEBI" id="CHEBI:83408"/>
        <dbReference type="EC" id="3.1.4.46"/>
    </reaction>
</comment>
<feature type="domain" description="GP-PDE" evidence="9">
    <location>
        <begin position="32"/>
        <end position="347"/>
    </location>
</feature>
<dbReference type="GO" id="GO:0008889">
    <property type="term" value="F:glycerophosphodiester phosphodiesterase activity"/>
    <property type="evidence" value="ECO:0007669"/>
    <property type="project" value="UniProtKB-EC"/>
</dbReference>
<comment type="similarity">
    <text evidence="1">Belongs to the glycerophosphoryl diester phosphodiesterase family.</text>
</comment>
<dbReference type="GO" id="GO:0006071">
    <property type="term" value="P:glycerol metabolic process"/>
    <property type="evidence" value="ECO:0007669"/>
    <property type="project" value="UniProtKB-KW"/>
</dbReference>
<dbReference type="GO" id="GO:0006629">
    <property type="term" value="P:lipid metabolic process"/>
    <property type="evidence" value="ECO:0007669"/>
    <property type="project" value="InterPro"/>
</dbReference>
<evidence type="ECO:0000256" key="5">
    <source>
        <dbReference type="ARBA" id="ARBA00022801"/>
    </source>
</evidence>
<protein>
    <recommendedName>
        <fullName evidence="2">glycerophosphodiester phosphodiesterase</fullName>
        <ecNumber evidence="2">3.1.4.46</ecNumber>
    </recommendedName>
</protein>
<evidence type="ECO:0000256" key="8">
    <source>
        <dbReference type="SAM" id="SignalP"/>
    </source>
</evidence>
<evidence type="ECO:0000313" key="10">
    <source>
        <dbReference type="EMBL" id="KAG0561173.1"/>
    </source>
</evidence>
<dbReference type="InterPro" id="IPR030395">
    <property type="entry name" value="GP_PDE_dom"/>
</dbReference>
<organism evidence="10 11">
    <name type="scientific">Ceratodon purpureus</name>
    <name type="common">Fire moss</name>
    <name type="synonym">Dicranum purpureum</name>
    <dbReference type="NCBI Taxonomy" id="3225"/>
    <lineage>
        <taxon>Eukaryota</taxon>
        <taxon>Viridiplantae</taxon>
        <taxon>Streptophyta</taxon>
        <taxon>Embryophyta</taxon>
        <taxon>Bryophyta</taxon>
        <taxon>Bryophytina</taxon>
        <taxon>Bryopsida</taxon>
        <taxon>Dicranidae</taxon>
        <taxon>Pseudoditrichales</taxon>
        <taxon>Ditrichaceae</taxon>
        <taxon>Ceratodon</taxon>
    </lineage>
</organism>
<evidence type="ECO:0000256" key="6">
    <source>
        <dbReference type="ARBA" id="ARBA00023180"/>
    </source>
</evidence>
<dbReference type="FunFam" id="3.20.20.190:FF:000011">
    <property type="entry name" value="Glycerophosphodiester phosphodiesterase GDPDL3"/>
    <property type="match status" value="2"/>
</dbReference>
<feature type="chain" id="PRO_5035716637" description="glycerophosphodiester phosphodiesterase" evidence="8">
    <location>
        <begin position="18"/>
        <end position="771"/>
    </location>
</feature>
<dbReference type="EMBL" id="CM026430">
    <property type="protein sequence ID" value="KAG0561173.1"/>
    <property type="molecule type" value="Genomic_DNA"/>
</dbReference>
<keyword evidence="11" id="KW-1185">Reference proteome</keyword>
<evidence type="ECO:0000256" key="2">
    <source>
        <dbReference type="ARBA" id="ARBA00012247"/>
    </source>
</evidence>
<sequence length="771" mass="83293">MKIMVLLLLVTLPACLAYNATLGWQTLLQGPPLIIANGGSSGMFPDQTDPAYYDAANSSKIPLAMLCDLQLTKDNLGVCRTGWNLSASTNLTNILTNTSVPSTYVIQGVSRTGFFSVDFNLTELNQTTAIQQNPARSPDSDGIYPILTPEYIAGGANNAIGLFFWLNVEYPSFYQQHPGKNSLASYLTTFLKAYKPAYVSATEVGILKLLQLTATRTQTYLVLKFLDKTAVEESTNTTYGAILSNLADVATYASGILVPKSYIYATRVTPATTGSEFGYFVDGASTLVQEAHKANLEVFVYGFANDVFPSSYNYSFDPVFDSLSYIGNSFQIDGFLTDFPNTASEAINCYPEGYVKAPLASRGASKSVKNPVIISHNGASGDFPGCTMAAYVAAINDGADYIDCSVQITSDGVAICRENVDLLPNTNIFSNQALYQQYVATYPELQATPGVFSFNLSYADVSTLKAVMYSPWGKYLVSRDPSNDGVENILTLDDFLSFAKNNSGIGIYVNLQNAYYLRTVHNLDLVDAVVTSLTKANLTNASDKVFVASEDSSALAALQNLMPAVKTVYVVPYSAANPYSVTPAVLQEIKQYANTVSIDWRLIDPLDTFSGFLLQKTSVVSAAQALNMTVFYSFLSNEFVAYARDYRSDPILQIYSLISEFKLDGLITDFPSTLYNFLNKNYCYQSVGGQNISMSTQNYPIFPVAPVSPFAMAPSPALSVAEPPVSYLVPTTSPGGPSIAPGPSANPSSATKLPVSLVATVALILILTFIL</sequence>
<proteinExistence type="inferred from homology"/>
<reference evidence="10" key="1">
    <citation type="submission" date="2020-06" db="EMBL/GenBank/DDBJ databases">
        <title>WGS assembly of Ceratodon purpureus strain R40.</title>
        <authorList>
            <person name="Carey S.B."/>
            <person name="Jenkins J."/>
            <person name="Shu S."/>
            <person name="Lovell J.T."/>
            <person name="Sreedasyam A."/>
            <person name="Maumus F."/>
            <person name="Tiley G.P."/>
            <person name="Fernandez-Pozo N."/>
            <person name="Barry K."/>
            <person name="Chen C."/>
            <person name="Wang M."/>
            <person name="Lipzen A."/>
            <person name="Daum C."/>
            <person name="Saski C.A."/>
            <person name="Payton A.C."/>
            <person name="Mcbreen J.C."/>
            <person name="Conrad R.E."/>
            <person name="Kollar L.M."/>
            <person name="Olsson S."/>
            <person name="Huttunen S."/>
            <person name="Landis J.B."/>
            <person name="Wickett N.J."/>
            <person name="Johnson M.G."/>
            <person name="Rensing S.A."/>
            <person name="Grimwood J."/>
            <person name="Schmutz J."/>
            <person name="Mcdaniel S.F."/>
        </authorList>
    </citation>
    <scope>NUCLEOTIDE SEQUENCE</scope>
    <source>
        <strain evidence="10">R40</strain>
    </source>
</reference>
<accession>A0A8T0GQH4</accession>
<dbReference type="SUPFAM" id="SSF51695">
    <property type="entry name" value="PLC-like phosphodiesterases"/>
    <property type="match status" value="2"/>
</dbReference>
<evidence type="ECO:0000259" key="9">
    <source>
        <dbReference type="PROSITE" id="PS51704"/>
    </source>
</evidence>
<evidence type="ECO:0000256" key="3">
    <source>
        <dbReference type="ARBA" id="ARBA00022729"/>
    </source>
</evidence>
<evidence type="ECO:0000256" key="7">
    <source>
        <dbReference type="ARBA" id="ARBA00047512"/>
    </source>
</evidence>
<dbReference type="PANTHER" id="PTHR43620">
    <property type="entry name" value="GLYCEROPHOSPHORYL DIESTER PHOSPHODIESTERASE"/>
    <property type="match status" value="1"/>
</dbReference>
<dbReference type="EC" id="3.1.4.46" evidence="2"/>
<dbReference type="PROSITE" id="PS51704">
    <property type="entry name" value="GP_PDE"/>
    <property type="match status" value="2"/>
</dbReference>
<dbReference type="Proteomes" id="UP000822688">
    <property type="component" value="Chromosome 9"/>
</dbReference>
<feature type="signal peptide" evidence="8">
    <location>
        <begin position="1"/>
        <end position="17"/>
    </location>
</feature>
<keyword evidence="5" id="KW-0378">Hydrolase</keyword>
<evidence type="ECO:0000256" key="1">
    <source>
        <dbReference type="ARBA" id="ARBA00007277"/>
    </source>
</evidence>
<name>A0A8T0GQH4_CERPU</name>
<comment type="caution">
    <text evidence="10">The sequence shown here is derived from an EMBL/GenBank/DDBJ whole genome shotgun (WGS) entry which is preliminary data.</text>
</comment>
<dbReference type="AlphaFoldDB" id="A0A8T0GQH4"/>
<dbReference type="Pfam" id="PF03009">
    <property type="entry name" value="GDPD"/>
    <property type="match status" value="2"/>
</dbReference>
<keyword evidence="3 8" id="KW-0732">Signal</keyword>
<dbReference type="InterPro" id="IPR017946">
    <property type="entry name" value="PLC-like_Pdiesterase_TIM-brl"/>
</dbReference>
<dbReference type="Gene3D" id="3.20.20.190">
    <property type="entry name" value="Phosphatidylinositol (PI) phosphodiesterase"/>
    <property type="match status" value="2"/>
</dbReference>
<keyword evidence="6" id="KW-0325">Glycoprotein</keyword>
<dbReference type="PANTHER" id="PTHR43620:SF7">
    <property type="entry name" value="GLYCEROPHOSPHODIESTER PHOSPHODIESTERASE GDPD5-RELATED"/>
    <property type="match status" value="1"/>
</dbReference>
<gene>
    <name evidence="10" type="ORF">KC19_9G042500</name>
</gene>
<evidence type="ECO:0000313" key="11">
    <source>
        <dbReference type="Proteomes" id="UP000822688"/>
    </source>
</evidence>
<keyword evidence="4" id="KW-0319">Glycerol metabolism</keyword>
<evidence type="ECO:0000256" key="4">
    <source>
        <dbReference type="ARBA" id="ARBA00022798"/>
    </source>
</evidence>